<dbReference type="Proteomes" id="UP000270471">
    <property type="component" value="Unassembled WGS sequence"/>
</dbReference>
<keyword evidence="2" id="KW-1185">Reference proteome</keyword>
<dbReference type="EMBL" id="PENI01000022">
    <property type="protein sequence ID" value="RMB82532.1"/>
    <property type="molecule type" value="Genomic_DNA"/>
</dbReference>
<dbReference type="InterPro" id="IPR015942">
    <property type="entry name" value="Asp/Glu/hydantoin_racemase"/>
</dbReference>
<accession>A0A3M0I2V3</accession>
<evidence type="ECO:0000313" key="2">
    <source>
        <dbReference type="Proteomes" id="UP000270471"/>
    </source>
</evidence>
<evidence type="ECO:0000313" key="1">
    <source>
        <dbReference type="EMBL" id="RMB82532.1"/>
    </source>
</evidence>
<dbReference type="Gene3D" id="3.40.50.1860">
    <property type="match status" value="2"/>
</dbReference>
<dbReference type="InterPro" id="IPR001920">
    <property type="entry name" value="Asp/Glu_race"/>
</dbReference>
<protein>
    <submittedName>
        <fullName evidence="1">Hydantoin racemase</fullName>
    </submittedName>
</protein>
<dbReference type="OrthoDB" id="9791723at2"/>
<dbReference type="AlphaFoldDB" id="A0A3M0I2V3"/>
<sequence length="215" mass="22461">MSVPSVGIIRVLTSEDPAVVEDHGRLLHERYGLHTVSRCIPDQPHGIHDDATHRRAEPKIVRLAQELEADGVDTIIISCAADPALDDTRAAVRIPVIGAGSAAAAVALSLGRRIGVLGIRDETPPAVAALLGTRLAASMRPEGVHSTTELRTPEGTDAAEKAAADLVARGADTLLLACTGLTSVGVRPRLEQRLGVPVVDPVLAAGLIALYRRTA</sequence>
<proteinExistence type="predicted"/>
<reference evidence="1 2" key="1">
    <citation type="submission" date="2017-11" db="EMBL/GenBank/DDBJ databases">
        <title>Draft genome of actinobacteria isolated from guarana (Paullinia cupana (Mart.) Ducke.</title>
        <authorList>
            <person name="Siqueira K.A."/>
            <person name="Liotti R.G."/>
            <person name="Mendes T.A.O."/>
            <person name="Soares M.A."/>
        </authorList>
    </citation>
    <scope>NUCLEOTIDE SEQUENCE [LARGE SCALE GENOMIC DNA]</scope>
    <source>
        <strain evidence="1 2">193</strain>
    </source>
</reference>
<dbReference type="RefSeq" id="WP_121892751.1">
    <property type="nucleotide sequence ID" value="NZ_JBEXWZ010000009.1"/>
</dbReference>
<dbReference type="Pfam" id="PF01177">
    <property type="entry name" value="Asp_Glu_race"/>
    <property type="match status" value="1"/>
</dbReference>
<dbReference type="GO" id="GO:0047661">
    <property type="term" value="F:amino-acid racemase activity"/>
    <property type="evidence" value="ECO:0007669"/>
    <property type="project" value="InterPro"/>
</dbReference>
<comment type="caution">
    <text evidence="1">The sequence shown here is derived from an EMBL/GenBank/DDBJ whole genome shotgun (WGS) entry which is preliminary data.</text>
</comment>
<name>A0A3M0I2V3_9ACTN</name>
<organism evidence="1 2">
    <name type="scientific">Streptomyces shenzhenensis</name>
    <dbReference type="NCBI Taxonomy" id="943815"/>
    <lineage>
        <taxon>Bacteria</taxon>
        <taxon>Bacillati</taxon>
        <taxon>Actinomycetota</taxon>
        <taxon>Actinomycetes</taxon>
        <taxon>Kitasatosporales</taxon>
        <taxon>Streptomycetaceae</taxon>
        <taxon>Streptomyces</taxon>
    </lineage>
</organism>
<gene>
    <name evidence="1" type="ORF">CTZ28_29240</name>
</gene>